<feature type="domain" description="Ribosomal RNA large subunit methyltransferase K/L-like methyltransferase" evidence="1">
    <location>
        <begin position="305"/>
        <end position="447"/>
    </location>
</feature>
<dbReference type="InterPro" id="IPR029063">
    <property type="entry name" value="SAM-dependent_MTases_sf"/>
</dbReference>
<evidence type="ECO:0000259" key="1">
    <source>
        <dbReference type="Pfam" id="PF01170"/>
    </source>
</evidence>
<evidence type="ECO:0000313" key="3">
    <source>
        <dbReference type="Proteomes" id="UP001497497"/>
    </source>
</evidence>
<name>A0AAV2HCT5_LYMST</name>
<reference evidence="2 3" key="1">
    <citation type="submission" date="2024-04" db="EMBL/GenBank/DDBJ databases">
        <authorList>
            <consortium name="Genoscope - CEA"/>
            <person name="William W."/>
        </authorList>
    </citation>
    <scope>NUCLEOTIDE SEQUENCE [LARGE SCALE GENOMIC DNA]</scope>
</reference>
<dbReference type="GO" id="GO:0043527">
    <property type="term" value="C:tRNA methyltransferase complex"/>
    <property type="evidence" value="ECO:0007669"/>
    <property type="project" value="UniProtKB-ARBA"/>
</dbReference>
<dbReference type="InterPro" id="IPR000241">
    <property type="entry name" value="RlmKL-like_Mtase"/>
</dbReference>
<dbReference type="PANTHER" id="PTHR14911:SF1">
    <property type="entry name" value="THUMP DOMAIN-CONTAINING PROTEIN 2"/>
    <property type="match status" value="1"/>
</dbReference>
<dbReference type="AlphaFoldDB" id="A0AAV2HCT5"/>
<dbReference type="Proteomes" id="UP001497497">
    <property type="component" value="Unassembled WGS sequence"/>
</dbReference>
<dbReference type="SUPFAM" id="SSF143437">
    <property type="entry name" value="THUMP domain-like"/>
    <property type="match status" value="1"/>
</dbReference>
<keyword evidence="3" id="KW-1185">Reference proteome</keyword>
<dbReference type="GO" id="GO:0030488">
    <property type="term" value="P:tRNA methylation"/>
    <property type="evidence" value="ECO:0007669"/>
    <property type="project" value="TreeGrafter"/>
</dbReference>
<sequence length="500" mass="56260">MTESYSFYVTAGRGTEIFVEKEIREKLKITSVFKRDGKVFMEVSQEKLKVDQILALKSVERAFIAITDYDNQNFITDKRTFLDKLMNEIITTNNFSKALTVLKQFHLVLTRKKCPHQNEHATENIQPRQSNAESLNKSEKIISEGTDQCGRCMRKREGKAQDEPREIAYFPLEKRKKMESPQGTTSVDFTTAASIQKVSNNGFLNVQPSSETLCTGINPANLNEESRAVIENIKSLSTFRVSVKCSGKVKRWLDLKRLSKDIGWRVSKRTGWIVDLQSPELEVCVHISDANVTAGIPLTRFPLSKREYLVDSGLRAPIAWIMCHLANIKPGEIILDPMCGKATILVEACTEFQASYIGSDCDGDQLAAAIQNVDSLRLLMNNVSLVKSDGLDMPYRDSCVDIVMCDAPFNRNHKTSIAVDEFYFKFIHEIDRVLAPQGRCVLLTKQDLKDLVISIVNGNLSDDSKIRTCRVKAPVHLSVASINYIKLGETHASIIVLNKQ</sequence>
<evidence type="ECO:0000313" key="2">
    <source>
        <dbReference type="EMBL" id="CAL1531238.1"/>
    </source>
</evidence>
<organism evidence="2 3">
    <name type="scientific">Lymnaea stagnalis</name>
    <name type="common">Great pond snail</name>
    <name type="synonym">Helix stagnalis</name>
    <dbReference type="NCBI Taxonomy" id="6523"/>
    <lineage>
        <taxon>Eukaryota</taxon>
        <taxon>Metazoa</taxon>
        <taxon>Spiralia</taxon>
        <taxon>Lophotrochozoa</taxon>
        <taxon>Mollusca</taxon>
        <taxon>Gastropoda</taxon>
        <taxon>Heterobranchia</taxon>
        <taxon>Euthyneura</taxon>
        <taxon>Panpulmonata</taxon>
        <taxon>Hygrophila</taxon>
        <taxon>Lymnaeoidea</taxon>
        <taxon>Lymnaeidae</taxon>
        <taxon>Lymnaea</taxon>
    </lineage>
</organism>
<dbReference type="SUPFAM" id="SSF53335">
    <property type="entry name" value="S-adenosyl-L-methionine-dependent methyltransferases"/>
    <property type="match status" value="1"/>
</dbReference>
<dbReference type="Gene3D" id="3.40.50.150">
    <property type="entry name" value="Vaccinia Virus protein VP39"/>
    <property type="match status" value="1"/>
</dbReference>
<dbReference type="EMBL" id="CAXITT010000084">
    <property type="protein sequence ID" value="CAL1531238.1"/>
    <property type="molecule type" value="Genomic_DNA"/>
</dbReference>
<dbReference type="GO" id="GO:0016423">
    <property type="term" value="F:tRNA (guanine) methyltransferase activity"/>
    <property type="evidence" value="ECO:0007669"/>
    <property type="project" value="TreeGrafter"/>
</dbReference>
<proteinExistence type="predicted"/>
<protein>
    <recommendedName>
        <fullName evidence="1">Ribosomal RNA large subunit methyltransferase K/L-like methyltransferase domain-containing protein</fullName>
    </recommendedName>
</protein>
<gene>
    <name evidence="2" type="ORF">GSLYS_00005333001</name>
</gene>
<dbReference type="PANTHER" id="PTHR14911">
    <property type="entry name" value="THUMP DOMAIN-CONTAINING"/>
    <property type="match status" value="1"/>
</dbReference>
<accession>A0AAV2HCT5</accession>
<comment type="caution">
    <text evidence="2">The sequence shown here is derived from an EMBL/GenBank/DDBJ whole genome shotgun (WGS) entry which is preliminary data.</text>
</comment>
<dbReference type="Pfam" id="PF01170">
    <property type="entry name" value="UPF0020"/>
    <property type="match status" value="1"/>
</dbReference>